<evidence type="ECO:0000313" key="4">
    <source>
        <dbReference type="Proteomes" id="UP000215896"/>
    </source>
</evidence>
<dbReference type="EMBL" id="NMVO01000008">
    <property type="protein sequence ID" value="OYO15884.1"/>
    <property type="molecule type" value="Genomic_DNA"/>
</dbReference>
<dbReference type="Proteomes" id="UP000215896">
    <property type="component" value="Unassembled WGS sequence"/>
</dbReference>
<evidence type="ECO:0000313" key="3">
    <source>
        <dbReference type="EMBL" id="OYO15884.1"/>
    </source>
</evidence>
<proteinExistence type="predicted"/>
<dbReference type="AlphaFoldDB" id="A0A255GS99"/>
<sequence>MSSYTNQPHPGGYGAPQQNPYAQATLRPLRPLIGLARAGAWTMMAGQLLDTGWTVAYWQSTMQADLETLTLLDIWAIPVLVLVLVGTVLALVGGCRWLAQARRNAELLPPFQPQRLSSAWVWWSWIVPIVSWWWPRRVVLDVWADPAPATPARRLVNRWWGFWVAGTIVGILTSRQDVADPSMAGRAVLFTIITSACLGVALHAWLQILDRITRDQDQVIGAPPPAATGWPSAG</sequence>
<feature type="domain" description="DUF4328" evidence="2">
    <location>
        <begin position="73"/>
        <end position="214"/>
    </location>
</feature>
<evidence type="ECO:0000256" key="1">
    <source>
        <dbReference type="SAM" id="Phobius"/>
    </source>
</evidence>
<evidence type="ECO:0000259" key="2">
    <source>
        <dbReference type="Pfam" id="PF14219"/>
    </source>
</evidence>
<reference evidence="3 4" key="1">
    <citation type="submission" date="2017-07" db="EMBL/GenBank/DDBJ databases">
        <title>Draft whole genome sequences of clinical Proprionibacteriaceae strains.</title>
        <authorList>
            <person name="Bernier A.-M."/>
            <person name="Bernard K."/>
            <person name="Domingo M.-C."/>
        </authorList>
    </citation>
    <scope>NUCLEOTIDE SEQUENCE [LARGE SCALE GENOMIC DNA]</scope>
    <source>
        <strain evidence="3 4">NML 030167</strain>
    </source>
</reference>
<dbReference type="Pfam" id="PF14219">
    <property type="entry name" value="DUF4328"/>
    <property type="match status" value="1"/>
</dbReference>
<keyword evidence="4" id="KW-1185">Reference proteome</keyword>
<dbReference type="InterPro" id="IPR025565">
    <property type="entry name" value="DUF4328"/>
</dbReference>
<feature type="transmembrane region" description="Helical" evidence="1">
    <location>
        <begin position="187"/>
        <end position="206"/>
    </location>
</feature>
<comment type="caution">
    <text evidence="3">The sequence shown here is derived from an EMBL/GenBank/DDBJ whole genome shotgun (WGS) entry which is preliminary data.</text>
</comment>
<dbReference type="OrthoDB" id="4174975at2"/>
<name>A0A255GS99_9ACTN</name>
<keyword evidence="1" id="KW-1133">Transmembrane helix</keyword>
<gene>
    <name evidence="3" type="ORF">CGZ94_06095</name>
</gene>
<organism evidence="3 4">
    <name type="scientific">Enemella evansiae</name>
    <dbReference type="NCBI Taxonomy" id="2016499"/>
    <lineage>
        <taxon>Bacteria</taxon>
        <taxon>Bacillati</taxon>
        <taxon>Actinomycetota</taxon>
        <taxon>Actinomycetes</taxon>
        <taxon>Propionibacteriales</taxon>
        <taxon>Propionibacteriaceae</taxon>
        <taxon>Enemella</taxon>
    </lineage>
</organism>
<keyword evidence="1" id="KW-0472">Membrane</keyword>
<dbReference type="RefSeq" id="WP_094358721.1">
    <property type="nucleotide sequence ID" value="NZ_NMVK01000016.1"/>
</dbReference>
<feature type="transmembrane region" description="Helical" evidence="1">
    <location>
        <begin position="155"/>
        <end position="175"/>
    </location>
</feature>
<feature type="transmembrane region" description="Helical" evidence="1">
    <location>
        <begin position="75"/>
        <end position="99"/>
    </location>
</feature>
<keyword evidence="1" id="KW-0812">Transmembrane</keyword>
<accession>A0A255GS99</accession>
<protein>
    <recommendedName>
        <fullName evidence="2">DUF4328 domain-containing protein</fullName>
    </recommendedName>
</protein>